<dbReference type="GO" id="GO:0015627">
    <property type="term" value="C:type II protein secretion system complex"/>
    <property type="evidence" value="ECO:0007669"/>
    <property type="project" value="TreeGrafter"/>
</dbReference>
<dbReference type="GO" id="GO:0006281">
    <property type="term" value="P:DNA repair"/>
    <property type="evidence" value="ECO:0007669"/>
    <property type="project" value="InterPro"/>
</dbReference>
<dbReference type="RefSeq" id="WP_011814079.1">
    <property type="nucleotide sequence ID" value="NC_008789.1"/>
</dbReference>
<name>A1WWJ4_HALHL</name>
<dbReference type="eggNOG" id="COG1555">
    <property type="taxonomic scope" value="Bacteria"/>
</dbReference>
<feature type="domain" description="Helix-hairpin-helix DNA-binding motif class 1" evidence="3">
    <location>
        <begin position="391"/>
        <end position="410"/>
    </location>
</feature>
<dbReference type="GO" id="GO:0003677">
    <property type="term" value="F:DNA binding"/>
    <property type="evidence" value="ECO:0007669"/>
    <property type="project" value="InterPro"/>
</dbReference>
<feature type="domain" description="Helix-hairpin-helix DNA-binding motif class 1" evidence="3">
    <location>
        <begin position="365"/>
        <end position="384"/>
    </location>
</feature>
<protein>
    <submittedName>
        <fullName evidence="4">Helix-hairpin-helix motif protein</fullName>
    </submittedName>
</protein>
<dbReference type="InterPro" id="IPR010994">
    <property type="entry name" value="RuvA_2-like"/>
</dbReference>
<keyword evidence="2" id="KW-1133">Transmembrane helix</keyword>
<dbReference type="InterPro" id="IPR003583">
    <property type="entry name" value="Hlx-hairpin-Hlx_DNA-bd_motif"/>
</dbReference>
<proteinExistence type="predicted"/>
<dbReference type="STRING" id="349124.Hhal_1282"/>
<feature type="compositionally biased region" description="Low complexity" evidence="1">
    <location>
        <begin position="334"/>
        <end position="344"/>
    </location>
</feature>
<dbReference type="PANTHER" id="PTHR21180">
    <property type="entry name" value="ENDONUCLEASE/EXONUCLEASE/PHOSPHATASE FAMILY DOMAIN-CONTAINING PROTEIN 1"/>
    <property type="match status" value="1"/>
</dbReference>
<dbReference type="EMBL" id="CP000544">
    <property type="protein sequence ID" value="ABM62056.1"/>
    <property type="molecule type" value="Genomic_DNA"/>
</dbReference>
<dbReference type="OrthoDB" id="1201035at2"/>
<keyword evidence="5" id="KW-1185">Reference proteome</keyword>
<evidence type="ECO:0000256" key="1">
    <source>
        <dbReference type="SAM" id="MobiDB-lite"/>
    </source>
</evidence>
<dbReference type="SUPFAM" id="SSF47781">
    <property type="entry name" value="RuvA domain 2-like"/>
    <property type="match status" value="1"/>
</dbReference>
<reference evidence="4 5" key="2">
    <citation type="journal article" date="2013" name="Stand. Genomic Sci.">
        <title>Complete genome sequence of Halorhodospira halophila SL1.</title>
        <authorList>
            <person name="Challacombe J.F."/>
            <person name="Majid S."/>
            <person name="Deole R."/>
            <person name="Brettin T.S."/>
            <person name="Bruce D."/>
            <person name="Delano S.F."/>
            <person name="Detter J.C."/>
            <person name="Gleasner C.D."/>
            <person name="Han C.S."/>
            <person name="Misra M."/>
            <person name="Reitenga K.G."/>
            <person name="Mikhailova N."/>
            <person name="Woyke T."/>
            <person name="Pitluck S."/>
            <person name="Nolan M."/>
            <person name="Land M.L."/>
            <person name="Saunders E."/>
            <person name="Tapia R."/>
            <person name="Lapidus A."/>
            <person name="Ivanova N."/>
            <person name="Hoff W.D."/>
        </authorList>
    </citation>
    <scope>NUCLEOTIDE SEQUENCE [LARGE SCALE GENOMIC DNA]</scope>
    <source>
        <strain evidence="5">DSM 244 / SL1</strain>
    </source>
</reference>
<dbReference type="GO" id="GO:0015628">
    <property type="term" value="P:protein secretion by the type II secretion system"/>
    <property type="evidence" value="ECO:0007669"/>
    <property type="project" value="TreeGrafter"/>
</dbReference>
<evidence type="ECO:0000259" key="3">
    <source>
        <dbReference type="SMART" id="SM00278"/>
    </source>
</evidence>
<feature type="region of interest" description="Disordered" evidence="1">
    <location>
        <begin position="325"/>
        <end position="357"/>
    </location>
</feature>
<keyword evidence="2" id="KW-0472">Membrane</keyword>
<accession>A1WWJ4</accession>
<evidence type="ECO:0000256" key="2">
    <source>
        <dbReference type="SAM" id="Phobius"/>
    </source>
</evidence>
<dbReference type="KEGG" id="hha:Hhal_1282"/>
<dbReference type="InterPro" id="IPR051675">
    <property type="entry name" value="Endo/Exo/Phosphatase_dom_1"/>
</dbReference>
<feature type="transmembrane region" description="Helical" evidence="2">
    <location>
        <begin position="131"/>
        <end position="154"/>
    </location>
</feature>
<dbReference type="PANTHER" id="PTHR21180:SF32">
    <property type="entry name" value="ENDONUCLEASE_EXONUCLEASE_PHOSPHATASE FAMILY DOMAIN-CONTAINING PROTEIN 1"/>
    <property type="match status" value="1"/>
</dbReference>
<dbReference type="Gene3D" id="1.10.150.320">
    <property type="entry name" value="Photosystem II 12 kDa extrinsic protein"/>
    <property type="match status" value="1"/>
</dbReference>
<dbReference type="Proteomes" id="UP000000647">
    <property type="component" value="Chromosome"/>
</dbReference>
<keyword evidence="2" id="KW-0812">Transmembrane</keyword>
<dbReference type="AlphaFoldDB" id="A1WWJ4"/>
<dbReference type="HOGENOM" id="CLU_055605_0_0_6"/>
<gene>
    <name evidence="4" type="ordered locus">Hhal_1282</name>
</gene>
<dbReference type="SMART" id="SM00278">
    <property type="entry name" value="HhH1"/>
    <property type="match status" value="2"/>
</dbReference>
<sequence>MALFNLGTKDAYGKQRRVEHRGKYLRASRTGGVALRAQARAAGVDLTANTRRGVRASVTPAKNTQVALQNGRFILRGRYGKGPTKLNLSKSGATVSTRNRLGSFNWLKPNRSSAKPFGVQVRGQKAAQLQLIYMVVAAIVGAVQLLLMLIGGLLRGAIALGQWVGDNVHALPRWWRNAWLRRQRRRIDEAVEQAINRWDADRLSASFALAVAVWGRGEALQDGQRTYRRVTEKTGWVALPRSPEVFAEAAQGLEHCRAAVQPREDAHRILIALLAEVAAEKLEGSRRAALLFEADDLALIQGPRTVLQEQMLEIFADHAQLQIEPARPVDEASKPSSARSARGAPGAGQGDEPTGRIDLNTASIEELQAIPHIGPERAEAIVALRPIRRIEQLEEVDGIGTSRLAEIVDQVKV</sequence>
<evidence type="ECO:0000313" key="4">
    <source>
        <dbReference type="EMBL" id="ABM62056.1"/>
    </source>
</evidence>
<reference evidence="5" key="1">
    <citation type="submission" date="2006-12" db="EMBL/GenBank/DDBJ databases">
        <title>Complete sequence of Halorhodospira halophila SL1.</title>
        <authorList>
            <consortium name="US DOE Joint Genome Institute"/>
            <person name="Copeland A."/>
            <person name="Lucas S."/>
            <person name="Lapidus A."/>
            <person name="Barry K."/>
            <person name="Detter J.C."/>
            <person name="Glavina del Rio T."/>
            <person name="Hammon N."/>
            <person name="Israni S."/>
            <person name="Dalin E."/>
            <person name="Tice H."/>
            <person name="Pitluck S."/>
            <person name="Saunders E."/>
            <person name="Brettin T."/>
            <person name="Bruce D."/>
            <person name="Han C."/>
            <person name="Tapia R."/>
            <person name="Schmutz J."/>
            <person name="Larimer F."/>
            <person name="Land M."/>
            <person name="Hauser L."/>
            <person name="Kyrpides N."/>
            <person name="Mikhailova N."/>
            <person name="Hoff W."/>
            <person name="Richardson P."/>
        </authorList>
    </citation>
    <scope>NUCLEOTIDE SEQUENCE [LARGE SCALE GENOMIC DNA]</scope>
    <source>
        <strain evidence="5">DSM 244 / SL1</strain>
    </source>
</reference>
<evidence type="ECO:0000313" key="5">
    <source>
        <dbReference type="Proteomes" id="UP000000647"/>
    </source>
</evidence>
<dbReference type="Pfam" id="PF12836">
    <property type="entry name" value="HHH_3"/>
    <property type="match status" value="1"/>
</dbReference>
<organism evidence="4 5">
    <name type="scientific">Halorhodospira halophila (strain DSM 244 / SL1)</name>
    <name type="common">Ectothiorhodospira halophila (strain DSM 244 / SL1)</name>
    <dbReference type="NCBI Taxonomy" id="349124"/>
    <lineage>
        <taxon>Bacteria</taxon>
        <taxon>Pseudomonadati</taxon>
        <taxon>Pseudomonadota</taxon>
        <taxon>Gammaproteobacteria</taxon>
        <taxon>Chromatiales</taxon>
        <taxon>Ectothiorhodospiraceae</taxon>
        <taxon>Halorhodospira</taxon>
    </lineage>
</organism>